<evidence type="ECO:0000256" key="2">
    <source>
        <dbReference type="ARBA" id="ARBA00010488"/>
    </source>
</evidence>
<keyword evidence="4 7" id="KW-0808">Transferase</keyword>
<protein>
    <submittedName>
        <fullName evidence="7">CDP-glycerol poly(Glycerophosphate) glycerophosphotransferase</fullName>
    </submittedName>
</protein>
<comment type="subcellular location">
    <subcellularLocation>
        <location evidence="1">Cell membrane</location>
        <topology evidence="1">Peripheral membrane protein</topology>
    </subcellularLocation>
</comment>
<dbReference type="PANTHER" id="PTHR37316">
    <property type="entry name" value="TEICHOIC ACID GLYCEROL-PHOSPHATE PRIMASE"/>
    <property type="match status" value="1"/>
</dbReference>
<accession>A0A0R1P0Q6</accession>
<evidence type="ECO:0000313" key="8">
    <source>
        <dbReference type="Proteomes" id="UP000051439"/>
    </source>
</evidence>
<dbReference type="InterPro" id="IPR043149">
    <property type="entry name" value="TagF_N"/>
</dbReference>
<evidence type="ECO:0000256" key="3">
    <source>
        <dbReference type="ARBA" id="ARBA00022475"/>
    </source>
</evidence>
<dbReference type="InterPro" id="IPR043148">
    <property type="entry name" value="TagF_C"/>
</dbReference>
<dbReference type="GO" id="GO:0019350">
    <property type="term" value="P:teichoic acid biosynthetic process"/>
    <property type="evidence" value="ECO:0007669"/>
    <property type="project" value="UniProtKB-KW"/>
</dbReference>
<keyword evidence="8" id="KW-1185">Reference proteome</keyword>
<proteinExistence type="inferred from homology"/>
<dbReference type="SUPFAM" id="SSF53756">
    <property type="entry name" value="UDP-Glycosyltransferase/glycogen phosphorylase"/>
    <property type="match status" value="1"/>
</dbReference>
<comment type="caution">
    <text evidence="7">The sequence shown here is derived from an EMBL/GenBank/DDBJ whole genome shotgun (WGS) entry which is preliminary data.</text>
</comment>
<dbReference type="EMBL" id="AZEB01000001">
    <property type="protein sequence ID" value="KRL23338.1"/>
    <property type="molecule type" value="Genomic_DNA"/>
</dbReference>
<evidence type="ECO:0000256" key="1">
    <source>
        <dbReference type="ARBA" id="ARBA00004202"/>
    </source>
</evidence>
<organism evidence="7 8">
    <name type="scientific">Lentilactobacillus kisonensis DSM 19906 = JCM 15041</name>
    <dbReference type="NCBI Taxonomy" id="1423766"/>
    <lineage>
        <taxon>Bacteria</taxon>
        <taxon>Bacillati</taxon>
        <taxon>Bacillota</taxon>
        <taxon>Bacilli</taxon>
        <taxon>Lactobacillales</taxon>
        <taxon>Lactobacillaceae</taxon>
        <taxon>Lentilactobacillus</taxon>
    </lineage>
</organism>
<dbReference type="GO" id="GO:0005886">
    <property type="term" value="C:plasma membrane"/>
    <property type="evidence" value="ECO:0007669"/>
    <property type="project" value="UniProtKB-SubCell"/>
</dbReference>
<dbReference type="Gene3D" id="3.40.50.11820">
    <property type="match status" value="1"/>
</dbReference>
<dbReference type="InterPro" id="IPR007554">
    <property type="entry name" value="Glycerophosphate_synth"/>
</dbReference>
<comment type="similarity">
    <text evidence="2">Belongs to the CDP-glycerol glycerophosphotransferase family.</text>
</comment>
<name>A0A0R1P0Q6_9LACO</name>
<evidence type="ECO:0000313" key="7">
    <source>
        <dbReference type="EMBL" id="KRL23338.1"/>
    </source>
</evidence>
<dbReference type="PANTHER" id="PTHR37316:SF1">
    <property type="entry name" value="TEICHOIC ACID GLYCEROL-PHOSPHATE PRIMASE"/>
    <property type="match status" value="1"/>
</dbReference>
<sequence length="356" mass="41102">MSFDDNVDFIKELAQKIPSKMTLIVLYRPDTEAAATDLAAFGLITRPFRDGVKFVFDLVPLLMSAKLIICDNYYAFLGGLHRRRDTKIVQIWHAAGAIKKFGWEDRTTANRSKSDKQRFQAVYDHFDEYIVASKAMGNVFVTSYHENFDKMKLLGYPRSDQYLDRNWQRVARQRIYRAAPELKDKRVILYAPTYRPHQSFKLPVGLSDALAADASAIVVVKLHPVLRDRENAVREIGNPRIKFYHELATSDLLAVADTLVTDYSSVAFDFSLLPNAKSLIFFMFDNEQYQKDPGIQDDYLDWLPTKPITTVHELKQAIVAAKPTNFDDFNNWWNTFNDGHATQRVVKRYVQFLKSH</sequence>
<reference evidence="7 8" key="1">
    <citation type="journal article" date="2015" name="Genome Announc.">
        <title>Expanding the biotechnology potential of lactobacilli through comparative genomics of 213 strains and associated genera.</title>
        <authorList>
            <person name="Sun Z."/>
            <person name="Harris H.M."/>
            <person name="McCann A."/>
            <person name="Guo C."/>
            <person name="Argimon S."/>
            <person name="Zhang W."/>
            <person name="Yang X."/>
            <person name="Jeffery I.B."/>
            <person name="Cooney J.C."/>
            <person name="Kagawa T.F."/>
            <person name="Liu W."/>
            <person name="Song Y."/>
            <person name="Salvetti E."/>
            <person name="Wrobel A."/>
            <person name="Rasinkangas P."/>
            <person name="Parkhill J."/>
            <person name="Rea M.C."/>
            <person name="O'Sullivan O."/>
            <person name="Ritari J."/>
            <person name="Douillard F.P."/>
            <person name="Paul Ross R."/>
            <person name="Yang R."/>
            <person name="Briner A.E."/>
            <person name="Felis G.E."/>
            <person name="de Vos W.M."/>
            <person name="Barrangou R."/>
            <person name="Klaenhammer T.R."/>
            <person name="Caufield P.W."/>
            <person name="Cui Y."/>
            <person name="Zhang H."/>
            <person name="O'Toole P.W."/>
        </authorList>
    </citation>
    <scope>NUCLEOTIDE SEQUENCE [LARGE SCALE GENOMIC DNA]</scope>
    <source>
        <strain evidence="7 8">DSM 19906</strain>
    </source>
</reference>
<gene>
    <name evidence="7" type="ORF">FC98_GL000063</name>
</gene>
<keyword evidence="3" id="KW-1003">Cell membrane</keyword>
<dbReference type="Gene3D" id="3.40.50.12580">
    <property type="match status" value="1"/>
</dbReference>
<keyword evidence="6" id="KW-0472">Membrane</keyword>
<evidence type="ECO:0000256" key="6">
    <source>
        <dbReference type="ARBA" id="ARBA00023136"/>
    </source>
</evidence>
<evidence type="ECO:0000256" key="4">
    <source>
        <dbReference type="ARBA" id="ARBA00022679"/>
    </source>
</evidence>
<dbReference type="GO" id="GO:0047355">
    <property type="term" value="F:CDP-glycerol glycerophosphotransferase activity"/>
    <property type="evidence" value="ECO:0007669"/>
    <property type="project" value="InterPro"/>
</dbReference>
<dbReference type="AlphaFoldDB" id="A0A0R1P0Q6"/>
<dbReference type="InterPro" id="IPR051612">
    <property type="entry name" value="Teichoic_Acid_Biosynth"/>
</dbReference>
<dbReference type="Pfam" id="PF04464">
    <property type="entry name" value="Glyphos_transf"/>
    <property type="match status" value="1"/>
</dbReference>
<keyword evidence="5" id="KW-0777">Teichoic acid biosynthesis</keyword>
<dbReference type="Proteomes" id="UP000051439">
    <property type="component" value="Unassembled WGS sequence"/>
</dbReference>
<dbReference type="PATRIC" id="fig|1423766.4.peg.60"/>
<evidence type="ECO:0000256" key="5">
    <source>
        <dbReference type="ARBA" id="ARBA00022944"/>
    </source>
</evidence>